<keyword evidence="2 7" id="KW-0812">Transmembrane</keyword>
<dbReference type="PANTHER" id="PTHR33048">
    <property type="entry name" value="PTH11-LIKE INTEGRAL MEMBRANE PROTEIN (AFU_ORTHOLOGUE AFUA_5G11245)"/>
    <property type="match status" value="1"/>
</dbReference>
<keyword evidence="10" id="KW-1185">Reference proteome</keyword>
<protein>
    <recommendedName>
        <fullName evidence="8">Rhodopsin domain-containing protein</fullName>
    </recommendedName>
</protein>
<keyword evidence="3 7" id="KW-1133">Transmembrane helix</keyword>
<feature type="domain" description="Rhodopsin" evidence="8">
    <location>
        <begin position="30"/>
        <end position="269"/>
    </location>
</feature>
<evidence type="ECO:0000256" key="2">
    <source>
        <dbReference type="ARBA" id="ARBA00022692"/>
    </source>
</evidence>
<feature type="transmembrane region" description="Helical" evidence="7">
    <location>
        <begin position="129"/>
        <end position="147"/>
    </location>
</feature>
<gene>
    <name evidence="9" type="ORF">jhhlp_003061</name>
</gene>
<evidence type="ECO:0000256" key="1">
    <source>
        <dbReference type="ARBA" id="ARBA00004141"/>
    </source>
</evidence>
<organism evidence="9 10">
    <name type="scientific">Lomentospora prolificans</name>
    <dbReference type="NCBI Taxonomy" id="41688"/>
    <lineage>
        <taxon>Eukaryota</taxon>
        <taxon>Fungi</taxon>
        <taxon>Dikarya</taxon>
        <taxon>Ascomycota</taxon>
        <taxon>Pezizomycotina</taxon>
        <taxon>Sordariomycetes</taxon>
        <taxon>Hypocreomycetidae</taxon>
        <taxon>Microascales</taxon>
        <taxon>Microascaceae</taxon>
        <taxon>Lomentospora</taxon>
    </lineage>
</organism>
<evidence type="ECO:0000313" key="10">
    <source>
        <dbReference type="Proteomes" id="UP000233524"/>
    </source>
</evidence>
<evidence type="ECO:0000259" key="8">
    <source>
        <dbReference type="Pfam" id="PF20684"/>
    </source>
</evidence>
<comment type="similarity">
    <text evidence="5">Belongs to the SAT4 family.</text>
</comment>
<dbReference type="PANTHER" id="PTHR33048:SF47">
    <property type="entry name" value="INTEGRAL MEMBRANE PROTEIN-RELATED"/>
    <property type="match status" value="1"/>
</dbReference>
<evidence type="ECO:0000256" key="3">
    <source>
        <dbReference type="ARBA" id="ARBA00022989"/>
    </source>
</evidence>
<dbReference type="InParanoid" id="A0A2N3NFS6"/>
<dbReference type="InterPro" id="IPR052337">
    <property type="entry name" value="SAT4-like"/>
</dbReference>
<feature type="transmembrane region" description="Helical" evidence="7">
    <location>
        <begin position="170"/>
        <end position="193"/>
    </location>
</feature>
<dbReference type="Proteomes" id="UP000233524">
    <property type="component" value="Unassembled WGS sequence"/>
</dbReference>
<dbReference type="VEuPathDB" id="FungiDB:jhhlp_003061"/>
<evidence type="ECO:0000256" key="7">
    <source>
        <dbReference type="SAM" id="Phobius"/>
    </source>
</evidence>
<dbReference type="OrthoDB" id="444631at2759"/>
<dbReference type="InterPro" id="IPR049326">
    <property type="entry name" value="Rhodopsin_dom_fungi"/>
</dbReference>
<dbReference type="Pfam" id="PF20684">
    <property type="entry name" value="Fung_rhodopsin"/>
    <property type="match status" value="1"/>
</dbReference>
<evidence type="ECO:0000313" key="9">
    <source>
        <dbReference type="EMBL" id="PKS11299.1"/>
    </source>
</evidence>
<evidence type="ECO:0000256" key="4">
    <source>
        <dbReference type="ARBA" id="ARBA00023136"/>
    </source>
</evidence>
<comment type="subcellular location">
    <subcellularLocation>
        <location evidence="1">Membrane</location>
        <topology evidence="1">Multi-pass membrane protein</topology>
    </subcellularLocation>
</comment>
<comment type="caution">
    <text evidence="9">The sequence shown here is derived from an EMBL/GenBank/DDBJ whole genome shotgun (WGS) entry which is preliminary data.</text>
</comment>
<proteinExistence type="inferred from homology"/>
<keyword evidence="4 7" id="KW-0472">Membrane</keyword>
<evidence type="ECO:0000256" key="6">
    <source>
        <dbReference type="SAM" id="MobiDB-lite"/>
    </source>
</evidence>
<dbReference type="AlphaFoldDB" id="A0A2N3NFS6"/>
<accession>A0A2N3NFS6</accession>
<dbReference type="GO" id="GO:0016020">
    <property type="term" value="C:membrane"/>
    <property type="evidence" value="ECO:0007669"/>
    <property type="project" value="UniProtKB-SubCell"/>
</dbReference>
<feature type="transmembrane region" description="Helical" evidence="7">
    <location>
        <begin position="46"/>
        <end position="77"/>
    </location>
</feature>
<dbReference type="EMBL" id="NLAX01000008">
    <property type="protein sequence ID" value="PKS11299.1"/>
    <property type="molecule type" value="Genomic_DNA"/>
</dbReference>
<feature type="transmembrane region" description="Helical" evidence="7">
    <location>
        <begin position="239"/>
        <end position="264"/>
    </location>
</feature>
<feature type="transmembrane region" description="Helical" evidence="7">
    <location>
        <begin position="205"/>
        <end position="227"/>
    </location>
</feature>
<sequence>MAKPGVESRAGEIVALICVLLPLCLIAVSLRFYSRIKYTRIGVDDVLCLLATFFFIGLAAATFVALAISFGMGTHIWDVPPENGIKMEKCGFTSQILYPPALGLVKVSILMFLTRILPAVHVWKTPLRLFAAFITVAETAFFFTLVFQCRPVHAYWNRAMPGRQCINQPVFYYVDAGFNILFDLIILLIPTLLFRKLNVRKKQKYGVIALCSVGVFTLISSVLRLPYLHNLNQSDDPTWAIVNMVLWSNAELASAITLSCVPTLKPLYVKLRLKYGPPSTSTAGTGSNSKKGSSNNSSNAWRSFAAPAVVADKADGAAHYRQVDEFSMESRGGVRSSSNE</sequence>
<name>A0A2N3NFS6_9PEZI</name>
<feature type="transmembrane region" description="Helical" evidence="7">
    <location>
        <begin position="13"/>
        <end position="34"/>
    </location>
</feature>
<feature type="compositionally biased region" description="Low complexity" evidence="6">
    <location>
        <begin position="279"/>
        <end position="299"/>
    </location>
</feature>
<feature type="region of interest" description="Disordered" evidence="6">
    <location>
        <begin position="278"/>
        <end position="299"/>
    </location>
</feature>
<evidence type="ECO:0000256" key="5">
    <source>
        <dbReference type="ARBA" id="ARBA00038359"/>
    </source>
</evidence>
<feature type="transmembrane region" description="Helical" evidence="7">
    <location>
        <begin position="97"/>
        <end position="117"/>
    </location>
</feature>
<reference evidence="9 10" key="1">
    <citation type="journal article" date="2017" name="G3 (Bethesda)">
        <title>First Draft Genome Sequence of the Pathogenic Fungus Lomentospora prolificans (Formerly Scedosporium prolificans).</title>
        <authorList>
            <person name="Luo R."/>
            <person name="Zimin A."/>
            <person name="Workman R."/>
            <person name="Fan Y."/>
            <person name="Pertea G."/>
            <person name="Grossman N."/>
            <person name="Wear M.P."/>
            <person name="Jia B."/>
            <person name="Miller H."/>
            <person name="Casadevall A."/>
            <person name="Timp W."/>
            <person name="Zhang S.X."/>
            <person name="Salzberg S.L."/>
        </authorList>
    </citation>
    <scope>NUCLEOTIDE SEQUENCE [LARGE SCALE GENOMIC DNA]</scope>
    <source>
        <strain evidence="9 10">JHH-5317</strain>
    </source>
</reference>